<dbReference type="AlphaFoldDB" id="A0A2Z2NT18"/>
<reference evidence="1 2" key="1">
    <citation type="submission" date="2016-12" db="EMBL/GenBank/DDBJ databases">
        <authorList>
            <person name="Song W.-J."/>
            <person name="Kurnit D.M."/>
        </authorList>
    </citation>
    <scope>NUCLEOTIDE SEQUENCE [LARGE SCALE GENOMIC DNA]</scope>
    <source>
        <strain evidence="1 2">IMCC3135</strain>
    </source>
</reference>
<proteinExistence type="predicted"/>
<gene>
    <name evidence="1" type="ORF">IMCC3135_15495</name>
</gene>
<organism evidence="1 2">
    <name type="scientific">Granulosicoccus antarcticus IMCC3135</name>
    <dbReference type="NCBI Taxonomy" id="1192854"/>
    <lineage>
        <taxon>Bacteria</taxon>
        <taxon>Pseudomonadati</taxon>
        <taxon>Pseudomonadota</taxon>
        <taxon>Gammaproteobacteria</taxon>
        <taxon>Chromatiales</taxon>
        <taxon>Granulosicoccaceae</taxon>
        <taxon>Granulosicoccus</taxon>
    </lineage>
</organism>
<dbReference type="EMBL" id="CP018632">
    <property type="protein sequence ID" value="ASJ73181.1"/>
    <property type="molecule type" value="Genomic_DNA"/>
</dbReference>
<name>A0A2Z2NT18_9GAMM</name>
<protein>
    <submittedName>
        <fullName evidence="1">Uncharacterized protein</fullName>
    </submittedName>
</protein>
<dbReference type="Proteomes" id="UP000250079">
    <property type="component" value="Chromosome"/>
</dbReference>
<sequence length="81" mass="9130">MNNRAQVQNTDHILGNMLIVLGVDRQRFIVRIVVGVVRHVGAAFIDNATLFLPRATKITVDQNSRYHIHASAIRLLRSVNN</sequence>
<evidence type="ECO:0000313" key="1">
    <source>
        <dbReference type="EMBL" id="ASJ73181.1"/>
    </source>
</evidence>
<accession>A0A2Z2NT18</accession>
<evidence type="ECO:0000313" key="2">
    <source>
        <dbReference type="Proteomes" id="UP000250079"/>
    </source>
</evidence>
<keyword evidence="2" id="KW-1185">Reference proteome</keyword>
<dbReference type="KEGG" id="gai:IMCC3135_15495"/>